<dbReference type="AlphaFoldDB" id="A0A8S4QP72"/>
<keyword evidence="9" id="KW-1185">Reference proteome</keyword>
<proteinExistence type="predicted"/>
<comment type="caution">
    <text evidence="8">The sequence shown here is derived from an EMBL/GenBank/DDBJ whole genome shotgun (WGS) entry which is preliminary data.</text>
</comment>
<evidence type="ECO:0000256" key="6">
    <source>
        <dbReference type="ARBA" id="ARBA00023212"/>
    </source>
</evidence>
<keyword evidence="6" id="KW-0206">Cytoskeleton</keyword>
<evidence type="ECO:0000256" key="5">
    <source>
        <dbReference type="ARBA" id="ARBA00023175"/>
    </source>
</evidence>
<dbReference type="Pfam" id="PF05783">
    <property type="entry name" value="DLIC"/>
    <property type="match status" value="1"/>
</dbReference>
<keyword evidence="3" id="KW-0493">Microtubule</keyword>
<keyword evidence="4" id="KW-0243">Dynein</keyword>
<dbReference type="OrthoDB" id="7453003at2759"/>
<organism evidence="8 9">
    <name type="scientific">Pararge aegeria aegeria</name>
    <dbReference type="NCBI Taxonomy" id="348720"/>
    <lineage>
        <taxon>Eukaryota</taxon>
        <taxon>Metazoa</taxon>
        <taxon>Ecdysozoa</taxon>
        <taxon>Arthropoda</taxon>
        <taxon>Hexapoda</taxon>
        <taxon>Insecta</taxon>
        <taxon>Pterygota</taxon>
        <taxon>Neoptera</taxon>
        <taxon>Endopterygota</taxon>
        <taxon>Lepidoptera</taxon>
        <taxon>Glossata</taxon>
        <taxon>Ditrysia</taxon>
        <taxon>Papilionoidea</taxon>
        <taxon>Nymphalidae</taxon>
        <taxon>Satyrinae</taxon>
        <taxon>Satyrini</taxon>
        <taxon>Parargina</taxon>
        <taxon>Pararge</taxon>
    </lineage>
</organism>
<sequence>LDGAKIGMNPGTPGNEGVLANFFNSLLYKNKPGSPGTRGPDSKPPAALQLK</sequence>
<evidence type="ECO:0000256" key="1">
    <source>
        <dbReference type="ARBA" id="ARBA00004245"/>
    </source>
</evidence>
<reference evidence="8" key="1">
    <citation type="submission" date="2022-03" db="EMBL/GenBank/DDBJ databases">
        <authorList>
            <person name="Lindestad O."/>
        </authorList>
    </citation>
    <scope>NUCLEOTIDE SEQUENCE</scope>
</reference>
<gene>
    <name evidence="8" type="primary">jg25555</name>
    <name evidence="8" type="ORF">PAEG_LOCUS3934</name>
</gene>
<dbReference type="EMBL" id="CAKXAJ010013124">
    <property type="protein sequence ID" value="CAH2215850.1"/>
    <property type="molecule type" value="Genomic_DNA"/>
</dbReference>
<dbReference type="GO" id="GO:0005874">
    <property type="term" value="C:microtubule"/>
    <property type="evidence" value="ECO:0007669"/>
    <property type="project" value="UniProtKB-KW"/>
</dbReference>
<name>A0A8S4QP72_9NEOP</name>
<dbReference type="Proteomes" id="UP000838756">
    <property type="component" value="Unassembled WGS sequence"/>
</dbReference>
<keyword evidence="2" id="KW-0963">Cytoplasm</keyword>
<dbReference type="InterPro" id="IPR022780">
    <property type="entry name" value="Dynein_light_int_chain"/>
</dbReference>
<feature type="non-terminal residue" evidence="8">
    <location>
        <position position="1"/>
    </location>
</feature>
<evidence type="ECO:0000313" key="9">
    <source>
        <dbReference type="Proteomes" id="UP000838756"/>
    </source>
</evidence>
<feature type="non-terminal residue" evidence="8">
    <location>
        <position position="51"/>
    </location>
</feature>
<evidence type="ECO:0000256" key="3">
    <source>
        <dbReference type="ARBA" id="ARBA00022701"/>
    </source>
</evidence>
<evidence type="ECO:0000256" key="4">
    <source>
        <dbReference type="ARBA" id="ARBA00023017"/>
    </source>
</evidence>
<evidence type="ECO:0000313" key="8">
    <source>
        <dbReference type="EMBL" id="CAH2215850.1"/>
    </source>
</evidence>
<accession>A0A8S4QP72</accession>
<keyword evidence="5" id="KW-0505">Motor protein</keyword>
<protein>
    <submittedName>
        <fullName evidence="8">Jg25555 protein</fullName>
    </submittedName>
</protein>
<dbReference type="GO" id="GO:0030286">
    <property type="term" value="C:dynein complex"/>
    <property type="evidence" value="ECO:0007669"/>
    <property type="project" value="UniProtKB-KW"/>
</dbReference>
<evidence type="ECO:0000256" key="7">
    <source>
        <dbReference type="SAM" id="MobiDB-lite"/>
    </source>
</evidence>
<feature type="region of interest" description="Disordered" evidence="7">
    <location>
        <begin position="30"/>
        <end position="51"/>
    </location>
</feature>
<comment type="subcellular location">
    <subcellularLocation>
        <location evidence="1">Cytoplasm</location>
        <location evidence="1">Cytoskeleton</location>
    </subcellularLocation>
</comment>
<evidence type="ECO:0000256" key="2">
    <source>
        <dbReference type="ARBA" id="ARBA00022490"/>
    </source>
</evidence>